<protein>
    <recommendedName>
        <fullName evidence="2">DUF1845 domain-containing protein</fullName>
    </recommendedName>
</protein>
<sequence>MPKDASRRNRVNRTENDERKMTMYQLEFKALIQLWDNSVYGKSASKSYDAQYAIDALFSVEAFSSNPRALHPIFCREALDIFLQDMRDVRHTLTAQHTHKKEEWGDITLIPFVTDKHKHEMKIEQYKLCRSTGLLLKTFDAANRYLHDLYRAKHNEEISEQDFMTTRNEILKSLSDLIFNIATKSQLFHAERKKLESVNG</sequence>
<reference evidence="1" key="1">
    <citation type="journal article" date="2015" name="MBio">
        <title>Eco-Evolutionary Dynamics of Episomes among Ecologically Cohesive Bacterial Populations.</title>
        <authorList>
            <person name="Xue H."/>
            <person name="Cordero O.X."/>
            <person name="Camas F.M."/>
            <person name="Trimble W."/>
            <person name="Meyer F."/>
            <person name="Guglielmini J."/>
            <person name="Rocha E.P."/>
            <person name="Polz M.F."/>
        </authorList>
    </citation>
    <scope>NUCLEOTIDE SEQUENCE</scope>
    <source>
        <strain evidence="1">FF_112</strain>
    </source>
</reference>
<name>A0A0H3ZWS5_9VIBR</name>
<proteinExistence type="predicted"/>
<accession>A0A0H3ZWS5</accession>
<evidence type="ECO:0000313" key="1">
    <source>
        <dbReference type="EMBL" id="AKN40740.1"/>
    </source>
</evidence>
<dbReference type="AlphaFoldDB" id="A0A0H3ZWS5"/>
<organism evidence="1">
    <name type="scientific">Vibrio tasmaniensis</name>
    <dbReference type="NCBI Taxonomy" id="212663"/>
    <lineage>
        <taxon>Bacteria</taxon>
        <taxon>Pseudomonadati</taxon>
        <taxon>Pseudomonadota</taxon>
        <taxon>Gammaproteobacteria</taxon>
        <taxon>Vibrionales</taxon>
        <taxon>Vibrionaceae</taxon>
        <taxon>Vibrio</taxon>
    </lineage>
</organism>
<evidence type="ECO:0008006" key="2">
    <source>
        <dbReference type="Google" id="ProtNLM"/>
    </source>
</evidence>
<dbReference type="EMBL" id="KP795704">
    <property type="protein sequence ID" value="AKN40740.1"/>
    <property type="molecule type" value="Genomic_DNA"/>
</dbReference>